<evidence type="ECO:0000256" key="6">
    <source>
        <dbReference type="ARBA" id="ARBA00022619"/>
    </source>
</evidence>
<keyword evidence="7 12" id="KW-0808">Transferase</keyword>
<dbReference type="SUPFAM" id="SSF63380">
    <property type="entry name" value="Riboflavin synthase domain-like"/>
    <property type="match status" value="2"/>
</dbReference>
<comment type="pathway">
    <text evidence="3">Cofactor biosynthesis; riboflavin biosynthesis; riboflavin from 2-hydroxy-3-oxobutyl phosphate and 5-amino-6-(D-ribitylamino)uracil: step 2/2.</text>
</comment>
<evidence type="ECO:0000256" key="7">
    <source>
        <dbReference type="ARBA" id="ARBA00022679"/>
    </source>
</evidence>
<keyword evidence="8" id="KW-0677">Repeat</keyword>
<dbReference type="NCBIfam" id="TIGR00187">
    <property type="entry name" value="ribE"/>
    <property type="match status" value="1"/>
</dbReference>
<feature type="domain" description="Lumazine-binding" evidence="11">
    <location>
        <begin position="1"/>
        <end position="96"/>
    </location>
</feature>
<evidence type="ECO:0000313" key="13">
    <source>
        <dbReference type="Proteomes" id="UP000011863"/>
    </source>
</evidence>
<dbReference type="InterPro" id="IPR017938">
    <property type="entry name" value="Riboflavin_synthase-like_b-brl"/>
</dbReference>
<dbReference type="Proteomes" id="UP000011863">
    <property type="component" value="Chromosome"/>
</dbReference>
<feature type="repeat" description="Lumazine-binding" evidence="10">
    <location>
        <begin position="1"/>
        <end position="96"/>
    </location>
</feature>
<dbReference type="NCBIfam" id="NF006767">
    <property type="entry name" value="PRK09289.1"/>
    <property type="match status" value="1"/>
</dbReference>
<dbReference type="InterPro" id="IPR001783">
    <property type="entry name" value="Lumazine-bd"/>
</dbReference>
<evidence type="ECO:0000256" key="4">
    <source>
        <dbReference type="ARBA" id="ARBA00012827"/>
    </source>
</evidence>
<dbReference type="NCBIfam" id="NF009566">
    <property type="entry name" value="PRK13020.1"/>
    <property type="match status" value="1"/>
</dbReference>
<dbReference type="PANTHER" id="PTHR21098:SF0">
    <property type="entry name" value="RIBOFLAVIN SYNTHASE"/>
    <property type="match status" value="1"/>
</dbReference>
<feature type="domain" description="Lumazine-binding" evidence="11">
    <location>
        <begin position="97"/>
        <end position="195"/>
    </location>
</feature>
<dbReference type="GO" id="GO:0004746">
    <property type="term" value="F:riboflavin synthase activity"/>
    <property type="evidence" value="ECO:0007669"/>
    <property type="project" value="UniProtKB-UniRule"/>
</dbReference>
<comment type="function">
    <text evidence="2">Catalyzes the dismutation of two molecules of 6,7-dimethyl-8-ribityllumazine, resulting in the formation of riboflavin and 5-amino-6-(D-ribitylamino)uracil.</text>
</comment>
<evidence type="ECO:0000256" key="9">
    <source>
        <dbReference type="NCBIfam" id="TIGR00187"/>
    </source>
</evidence>
<feature type="repeat" description="Lumazine-binding" evidence="10">
    <location>
        <begin position="97"/>
        <end position="195"/>
    </location>
</feature>
<dbReference type="InterPro" id="IPR023366">
    <property type="entry name" value="ATP_synth_asu-like_sf"/>
</dbReference>
<name>A0A6C7ECX1_ILUCY</name>
<dbReference type="KEGG" id="aym:YM304_39970"/>
<dbReference type="AlphaFoldDB" id="A0A6C7ECX1"/>
<dbReference type="CDD" id="cd00402">
    <property type="entry name" value="Riboflavin_synthase_like"/>
    <property type="match status" value="1"/>
</dbReference>
<dbReference type="GO" id="GO:0009231">
    <property type="term" value="P:riboflavin biosynthetic process"/>
    <property type="evidence" value="ECO:0007669"/>
    <property type="project" value="UniProtKB-KW"/>
</dbReference>
<proteinExistence type="predicted"/>
<evidence type="ECO:0000256" key="8">
    <source>
        <dbReference type="ARBA" id="ARBA00022737"/>
    </source>
</evidence>
<keyword evidence="6" id="KW-0686">Riboflavin biosynthesis</keyword>
<dbReference type="Pfam" id="PF00677">
    <property type="entry name" value="Lum_binding"/>
    <property type="match status" value="2"/>
</dbReference>
<dbReference type="RefSeq" id="WP_015443558.1">
    <property type="nucleotide sequence ID" value="NC_020520.1"/>
</dbReference>
<evidence type="ECO:0000256" key="2">
    <source>
        <dbReference type="ARBA" id="ARBA00002803"/>
    </source>
</evidence>
<accession>A0A6C7ECX1</accession>
<evidence type="ECO:0000313" key="12">
    <source>
        <dbReference type="EMBL" id="BAN04311.1"/>
    </source>
</evidence>
<dbReference type="PANTHER" id="PTHR21098">
    <property type="entry name" value="RIBOFLAVIN SYNTHASE ALPHA CHAIN"/>
    <property type="match status" value="1"/>
</dbReference>
<reference evidence="12 13" key="1">
    <citation type="journal article" date="2013" name="Int. J. Syst. Evol. Microbiol.">
        <title>Ilumatobacter nonamiense sp. nov. and Ilumatobacter coccineum sp. nov., isolated from seashore sand.</title>
        <authorList>
            <person name="Matsumoto A."/>
            <person name="Kasai H."/>
            <person name="Matsuo Y."/>
            <person name="Shizuri Y."/>
            <person name="Ichikawa N."/>
            <person name="Fujita N."/>
            <person name="Omura S."/>
            <person name="Takahashi Y."/>
        </authorList>
    </citation>
    <scope>NUCLEOTIDE SEQUENCE [LARGE SCALE GENOMIC DNA]</scope>
    <source>
        <strain evidence="13">NBRC 103263 / KCTC 29153 / YM16-304</strain>
    </source>
</reference>
<evidence type="ECO:0000259" key="11">
    <source>
        <dbReference type="PROSITE" id="PS51177"/>
    </source>
</evidence>
<keyword evidence="13" id="KW-1185">Reference proteome</keyword>
<organism evidence="12 13">
    <name type="scientific">Ilumatobacter coccineus (strain NBRC 103263 / KCTC 29153 / YM16-304)</name>
    <dbReference type="NCBI Taxonomy" id="1313172"/>
    <lineage>
        <taxon>Bacteria</taxon>
        <taxon>Bacillati</taxon>
        <taxon>Actinomycetota</taxon>
        <taxon>Acidimicrobiia</taxon>
        <taxon>Acidimicrobiales</taxon>
        <taxon>Ilumatobacteraceae</taxon>
        <taxon>Ilumatobacter</taxon>
    </lineage>
</organism>
<evidence type="ECO:0000256" key="1">
    <source>
        <dbReference type="ARBA" id="ARBA00000968"/>
    </source>
</evidence>
<dbReference type="Gene3D" id="2.40.30.20">
    <property type="match status" value="2"/>
</dbReference>
<dbReference type="EC" id="2.5.1.9" evidence="4 9"/>
<dbReference type="FunFam" id="2.40.30.20:FF:000003">
    <property type="entry name" value="Riboflavin synthase, alpha subunit"/>
    <property type="match status" value="1"/>
</dbReference>
<dbReference type="PROSITE" id="PS51177">
    <property type="entry name" value="LUMAZINE_BIND"/>
    <property type="match status" value="2"/>
</dbReference>
<sequence length="212" mass="23051">MFTGIVQDQCEVIEKEIVDGVCRMTVDLGDHAEGLQLGASVANNGACLTAAKIDGGIVRFDVIGETLSLTNLADVEVGDRVNIERSLKFGDELGGHILSGHVSGTAIVSEIEVDGDNRTMWFDVEPEHMRNLLWKGWISLDGASLTISRVDRDANRIAVSLIPETLERTTLGRAEPGTRINIEVDAQTQTIMHAVQELFRDESLRAQVLGQA</sequence>
<dbReference type="EMBL" id="AP012057">
    <property type="protein sequence ID" value="BAN04311.1"/>
    <property type="molecule type" value="Genomic_DNA"/>
</dbReference>
<evidence type="ECO:0000256" key="10">
    <source>
        <dbReference type="PROSITE-ProRule" id="PRU00524"/>
    </source>
</evidence>
<evidence type="ECO:0000256" key="3">
    <source>
        <dbReference type="ARBA" id="ARBA00004887"/>
    </source>
</evidence>
<dbReference type="PIRSF" id="PIRSF000498">
    <property type="entry name" value="Riboflavin_syn_A"/>
    <property type="match status" value="1"/>
</dbReference>
<comment type="catalytic activity">
    <reaction evidence="1">
        <text>2 6,7-dimethyl-8-(1-D-ribityl)lumazine + H(+) = 5-amino-6-(D-ribitylamino)uracil + riboflavin</text>
        <dbReference type="Rhea" id="RHEA:20772"/>
        <dbReference type="ChEBI" id="CHEBI:15378"/>
        <dbReference type="ChEBI" id="CHEBI:15934"/>
        <dbReference type="ChEBI" id="CHEBI:57986"/>
        <dbReference type="ChEBI" id="CHEBI:58201"/>
        <dbReference type="EC" id="2.5.1.9"/>
    </reaction>
</comment>
<dbReference type="OrthoDB" id="9788537at2"/>
<evidence type="ECO:0000256" key="5">
    <source>
        <dbReference type="ARBA" id="ARBA00013950"/>
    </source>
</evidence>
<dbReference type="InterPro" id="IPR026017">
    <property type="entry name" value="Lumazine-bd_dom"/>
</dbReference>
<protein>
    <recommendedName>
        <fullName evidence="5 9">Riboflavin synthase</fullName>
        <ecNumber evidence="4 9">2.5.1.9</ecNumber>
    </recommendedName>
</protein>
<gene>
    <name evidence="12" type="primary">ribE</name>
    <name evidence="12" type="ORF">YM304_39970</name>
</gene>